<dbReference type="Proteomes" id="UP000236146">
    <property type="component" value="Unassembled WGS sequence"/>
</dbReference>
<protein>
    <submittedName>
        <fullName evidence="1">Uncharacterized protein</fullName>
    </submittedName>
</protein>
<sequence length="79" mass="8911">MHSRALCSSKSSTHTQVSCAHVFATQKQCFFLEWLSAPNYLFALRSKRKGRSSRTAISSRSADLACKVHWTLHLSQITL</sequence>
<dbReference type="OrthoDB" id="3243270at2"/>
<gene>
    <name evidence="1" type="ORF">BFS05_01120</name>
</gene>
<organism evidence="1 2">
    <name type="scientific">Gardnerella vaginalis</name>
    <dbReference type="NCBI Taxonomy" id="2702"/>
    <lineage>
        <taxon>Bacteria</taxon>
        <taxon>Bacillati</taxon>
        <taxon>Actinomycetota</taxon>
        <taxon>Actinomycetes</taxon>
        <taxon>Bifidobacteriales</taxon>
        <taxon>Bifidobacteriaceae</taxon>
        <taxon>Gardnerella</taxon>
    </lineage>
</organism>
<accession>A0A2K1SWS0</accession>
<proteinExistence type="predicted"/>
<name>A0A2K1SWS0_GARVA</name>
<evidence type="ECO:0000313" key="2">
    <source>
        <dbReference type="Proteomes" id="UP000236146"/>
    </source>
</evidence>
<comment type="caution">
    <text evidence="1">The sequence shown here is derived from an EMBL/GenBank/DDBJ whole genome shotgun (WGS) entry which is preliminary data.</text>
</comment>
<reference evidence="1 2" key="1">
    <citation type="submission" date="2016-10" db="EMBL/GenBank/DDBJ databases">
        <authorList>
            <person name="Varghese N."/>
        </authorList>
    </citation>
    <scope>NUCLEOTIDE SEQUENCE [LARGE SCALE GENOMIC DNA]</scope>
    <source>
        <strain evidence="1 2">KA00225</strain>
    </source>
</reference>
<dbReference type="EMBL" id="MNLH01000001">
    <property type="protein sequence ID" value="PNS43987.1"/>
    <property type="molecule type" value="Genomic_DNA"/>
</dbReference>
<dbReference type="AlphaFoldDB" id="A0A2K1SWS0"/>
<evidence type="ECO:0000313" key="1">
    <source>
        <dbReference type="EMBL" id="PNS43987.1"/>
    </source>
</evidence>